<proteinExistence type="predicted"/>
<dbReference type="OrthoDB" id="6155932at2759"/>
<dbReference type="EMBL" id="JABSTR010000002">
    <property type="protein sequence ID" value="KAH9364834.1"/>
    <property type="molecule type" value="Genomic_DNA"/>
</dbReference>
<dbReference type="Gene3D" id="3.90.320.10">
    <property type="match status" value="1"/>
</dbReference>
<sequence length="242" mass="26873">MQDTTGPAQCHCRRFPFWKVKTGQPRLEKRKRDNCPSPTVGPLDVAGLADHLHTKNPGILRLRYEGDPGGGDSPPGHVALAGQENAGPVVPVVSDEADLTSVESRELFRAHVAKLVPMCAEEREAVRLVTVGHADNGVWLEERRGRITASLFKRAVRCRKPNSLLKEIFQYYSNIVLPKEDPRCCGKEMEPVAIRRYVETKSLYDVGVTVSPQAYIYTTSTLFWLPHLVALSESQVAQGSSR</sequence>
<dbReference type="GO" id="GO:0006281">
    <property type="term" value="P:DNA repair"/>
    <property type="evidence" value="ECO:0007669"/>
    <property type="project" value="UniProtKB-ARBA"/>
</dbReference>
<keyword evidence="2" id="KW-1185">Reference proteome</keyword>
<dbReference type="AlphaFoldDB" id="A0A9J6FNS8"/>
<accession>A0A9J6FNS8</accession>
<organism evidence="1 2">
    <name type="scientific">Haemaphysalis longicornis</name>
    <name type="common">Bush tick</name>
    <dbReference type="NCBI Taxonomy" id="44386"/>
    <lineage>
        <taxon>Eukaryota</taxon>
        <taxon>Metazoa</taxon>
        <taxon>Ecdysozoa</taxon>
        <taxon>Arthropoda</taxon>
        <taxon>Chelicerata</taxon>
        <taxon>Arachnida</taxon>
        <taxon>Acari</taxon>
        <taxon>Parasitiformes</taxon>
        <taxon>Ixodida</taxon>
        <taxon>Ixodoidea</taxon>
        <taxon>Ixodidae</taxon>
        <taxon>Haemaphysalinae</taxon>
        <taxon>Haemaphysalis</taxon>
    </lineage>
</organism>
<reference evidence="1 2" key="1">
    <citation type="journal article" date="2020" name="Cell">
        <title>Large-Scale Comparative Analyses of Tick Genomes Elucidate Their Genetic Diversity and Vector Capacities.</title>
        <authorList>
            <consortium name="Tick Genome and Microbiome Consortium (TIGMIC)"/>
            <person name="Jia N."/>
            <person name="Wang J."/>
            <person name="Shi W."/>
            <person name="Du L."/>
            <person name="Sun Y."/>
            <person name="Zhan W."/>
            <person name="Jiang J.F."/>
            <person name="Wang Q."/>
            <person name="Zhang B."/>
            <person name="Ji P."/>
            <person name="Bell-Sakyi L."/>
            <person name="Cui X.M."/>
            <person name="Yuan T.T."/>
            <person name="Jiang B.G."/>
            <person name="Yang W.F."/>
            <person name="Lam T.T."/>
            <person name="Chang Q.C."/>
            <person name="Ding S.J."/>
            <person name="Wang X.J."/>
            <person name="Zhu J.G."/>
            <person name="Ruan X.D."/>
            <person name="Zhao L."/>
            <person name="Wei J.T."/>
            <person name="Ye R.Z."/>
            <person name="Que T.C."/>
            <person name="Du C.H."/>
            <person name="Zhou Y.H."/>
            <person name="Cheng J.X."/>
            <person name="Dai P.F."/>
            <person name="Guo W.B."/>
            <person name="Han X.H."/>
            <person name="Huang E.J."/>
            <person name="Li L.F."/>
            <person name="Wei W."/>
            <person name="Gao Y.C."/>
            <person name="Liu J.Z."/>
            <person name="Shao H.Z."/>
            <person name="Wang X."/>
            <person name="Wang C.C."/>
            <person name="Yang T.C."/>
            <person name="Huo Q.B."/>
            <person name="Li W."/>
            <person name="Chen H.Y."/>
            <person name="Chen S.E."/>
            <person name="Zhou L.G."/>
            <person name="Ni X.B."/>
            <person name="Tian J.H."/>
            <person name="Sheng Y."/>
            <person name="Liu T."/>
            <person name="Pan Y.S."/>
            <person name="Xia L.Y."/>
            <person name="Li J."/>
            <person name="Zhao F."/>
            <person name="Cao W.C."/>
        </authorList>
    </citation>
    <scope>NUCLEOTIDE SEQUENCE [LARGE SCALE GENOMIC DNA]</scope>
    <source>
        <strain evidence="1">HaeL-2018</strain>
    </source>
</reference>
<dbReference type="VEuPathDB" id="VectorBase:HLOH_044121"/>
<evidence type="ECO:0000313" key="1">
    <source>
        <dbReference type="EMBL" id="KAH9364834.1"/>
    </source>
</evidence>
<gene>
    <name evidence="1" type="ORF">HPB48_011150</name>
</gene>
<dbReference type="InterPro" id="IPR011604">
    <property type="entry name" value="PDDEXK-like_dom_sf"/>
</dbReference>
<protein>
    <submittedName>
        <fullName evidence="1">Uncharacterized protein</fullName>
    </submittedName>
</protein>
<evidence type="ECO:0000313" key="2">
    <source>
        <dbReference type="Proteomes" id="UP000821853"/>
    </source>
</evidence>
<dbReference type="InterPro" id="IPR011335">
    <property type="entry name" value="Restrct_endonuc-II-like"/>
</dbReference>
<comment type="caution">
    <text evidence="1">The sequence shown here is derived from an EMBL/GenBank/DDBJ whole genome shotgun (WGS) entry which is preliminary data.</text>
</comment>
<dbReference type="SUPFAM" id="SSF52980">
    <property type="entry name" value="Restriction endonuclease-like"/>
    <property type="match status" value="1"/>
</dbReference>
<dbReference type="Proteomes" id="UP000821853">
    <property type="component" value="Chromosome 10"/>
</dbReference>
<name>A0A9J6FNS8_HAELO</name>